<keyword evidence="2" id="KW-0119">Carbohydrate metabolism</keyword>
<evidence type="ECO:0000259" key="3">
    <source>
        <dbReference type="Pfam" id="PF03065"/>
    </source>
</evidence>
<comment type="similarity">
    <text evidence="1">Belongs to the glycosyl hydrolase 57 family.</text>
</comment>
<sequence length="371" mass="43925">MKNLKIGFLLHFYQPWWQFSETLKNIVNQCYRPILNLVNESNGFCFTANINLSLLDHFLEKDFPDIREMFKEAARVGKIELVGSPAQHPIFPLIPEFLQRAQIEEDEKRKENQFDIKRNCRGFYLPEMAFAKKDIGLLRECGYRWTVIDDKIFGAKNPGAVPFNHIITYNGFKVFMRSRLWSNIISFDHPAFDEFRFQLEHDIPSWTKGAPAYLIIAMDAETFGHHPGNLFERFLKPMLLNWAGNKIVPIETIGQNFPTRSVSYLHDSSWSTELEDLDRSNPYPLWKSRFNIYHLKLWELVEMAIEHFNHCREDCLKITSSCHWWWISRNNWNPDFMKKGAKKAIEIVRQYDSPKEIADAEKIYKELKELH</sequence>
<dbReference type="InterPro" id="IPR052046">
    <property type="entry name" value="GH57_Enzymes"/>
</dbReference>
<reference evidence="4 5" key="1">
    <citation type="journal article" date="2016" name="Nat. Commun.">
        <title>Thousands of microbial genomes shed light on interconnected biogeochemical processes in an aquifer system.</title>
        <authorList>
            <person name="Anantharaman K."/>
            <person name="Brown C.T."/>
            <person name="Hug L.A."/>
            <person name="Sharon I."/>
            <person name="Castelle C.J."/>
            <person name="Probst A.J."/>
            <person name="Thomas B.C."/>
            <person name="Singh A."/>
            <person name="Wilkins M.J."/>
            <person name="Karaoz U."/>
            <person name="Brodie E.L."/>
            <person name="Williams K.H."/>
            <person name="Hubbard S.S."/>
            <person name="Banfield J.F."/>
        </authorList>
    </citation>
    <scope>NUCLEOTIDE SEQUENCE [LARGE SCALE GENOMIC DNA]</scope>
</reference>
<accession>A0A1F8E949</accession>
<dbReference type="AlphaFoldDB" id="A0A1F8E949"/>
<organism evidence="4 5">
    <name type="scientific">Candidatus Yanofskybacteria bacterium RIFCSPHIGHO2_01_FULL_39_8b</name>
    <dbReference type="NCBI Taxonomy" id="1802659"/>
    <lineage>
        <taxon>Bacteria</taxon>
        <taxon>Candidatus Yanofskyibacteriota</taxon>
    </lineage>
</organism>
<comment type="caution">
    <text evidence="4">The sequence shown here is derived from an EMBL/GenBank/DDBJ whole genome shotgun (WGS) entry which is preliminary data.</text>
</comment>
<dbReference type="GO" id="GO:0003824">
    <property type="term" value="F:catalytic activity"/>
    <property type="evidence" value="ECO:0007669"/>
    <property type="project" value="InterPro"/>
</dbReference>
<dbReference type="Pfam" id="PF03065">
    <property type="entry name" value="Glyco_hydro_57"/>
    <property type="match status" value="1"/>
</dbReference>
<dbReference type="Gene3D" id="3.20.110.20">
    <property type="match status" value="1"/>
</dbReference>
<gene>
    <name evidence="4" type="ORF">A2817_01070</name>
</gene>
<evidence type="ECO:0000313" key="4">
    <source>
        <dbReference type="EMBL" id="OGM96879.1"/>
    </source>
</evidence>
<dbReference type="SUPFAM" id="SSF88713">
    <property type="entry name" value="Glycoside hydrolase/deacetylase"/>
    <property type="match status" value="1"/>
</dbReference>
<dbReference type="InterPro" id="IPR004300">
    <property type="entry name" value="Glyco_hydro_57_N"/>
</dbReference>
<dbReference type="PANTHER" id="PTHR36306:SF1">
    <property type="entry name" value="ALPHA-AMYLASE-RELATED"/>
    <property type="match status" value="1"/>
</dbReference>
<evidence type="ECO:0000256" key="1">
    <source>
        <dbReference type="ARBA" id="ARBA00006821"/>
    </source>
</evidence>
<proteinExistence type="inferred from homology"/>
<dbReference type="EMBL" id="MGIZ01000064">
    <property type="protein sequence ID" value="OGM96879.1"/>
    <property type="molecule type" value="Genomic_DNA"/>
</dbReference>
<evidence type="ECO:0000313" key="5">
    <source>
        <dbReference type="Proteomes" id="UP000177594"/>
    </source>
</evidence>
<dbReference type="InterPro" id="IPR011330">
    <property type="entry name" value="Glyco_hydro/deAcase_b/a-brl"/>
</dbReference>
<dbReference type="Proteomes" id="UP000177594">
    <property type="component" value="Unassembled WGS sequence"/>
</dbReference>
<protein>
    <recommendedName>
        <fullName evidence="3">Glycoside hydrolase family 57 N-terminal domain-containing protein</fullName>
    </recommendedName>
</protein>
<dbReference type="PANTHER" id="PTHR36306">
    <property type="entry name" value="ALPHA-AMYLASE-RELATED-RELATED"/>
    <property type="match status" value="1"/>
</dbReference>
<name>A0A1F8E949_9BACT</name>
<dbReference type="GO" id="GO:0005975">
    <property type="term" value="P:carbohydrate metabolic process"/>
    <property type="evidence" value="ECO:0007669"/>
    <property type="project" value="InterPro"/>
</dbReference>
<feature type="domain" description="Glycoside hydrolase family 57 N-terminal" evidence="3">
    <location>
        <begin position="20"/>
        <end position="238"/>
    </location>
</feature>
<evidence type="ECO:0000256" key="2">
    <source>
        <dbReference type="ARBA" id="ARBA00023277"/>
    </source>
</evidence>